<name>A0A6J7BN82_9ZZZZ</name>
<sequence>MAAHHGQKSERALPRRSVSLMMLMPFCSIRSDLAMRSPPLCNLDAPDATEISILKNHKGSLYFRTMRRIGLFIVMALFAQNLFFSSEASASAELWKINSKNFSSDTAGFATPNSVLPGELVDLYVTCPKGDFTVIAYRMGYYEGSEAQEYWRSDSLKCIQQSAQSIDPKTSMSESHWKVSASLDTSILDPGFYLIKIVASGGHESFMPLVIRDADLTSRVVLSIPTLTSLAYNKWKGASAYRGEKGFVDRARVLSFDRPLSLGFGSGKYLNYVHPLLVAADKSGINPSYVTDVDVASNPGMLTGAAAYVSGGHDEYWTSEERTSVIKARNTGTNLLFFGANVSYWRVRLSASPLGANRRMEIYKSAATDPQKQDPTVRFRDSNAPEGDLTGQSYNCFPATGLFTVSKPQAFVFAGSGASLGSQYSGIIGPEVDRVASVSAKTGPREALATSTVTCGIDKKSTSTMIYAVAGSGAGTISVGTMKWVERGLTKAVPERTYQFVAKVTANILLEAAQGPLGARYPLNQG</sequence>
<dbReference type="EMBL" id="CAFBAA010000072">
    <property type="protein sequence ID" value="CAB4845578.1"/>
    <property type="molecule type" value="Genomic_DNA"/>
</dbReference>
<protein>
    <submittedName>
        <fullName evidence="2">Unannotated protein</fullName>
    </submittedName>
</protein>
<organism evidence="2">
    <name type="scientific">freshwater metagenome</name>
    <dbReference type="NCBI Taxonomy" id="449393"/>
    <lineage>
        <taxon>unclassified sequences</taxon>
        <taxon>metagenomes</taxon>
        <taxon>ecological metagenomes</taxon>
    </lineage>
</organism>
<gene>
    <name evidence="2" type="ORF">UFOPK3266_01686</name>
</gene>
<evidence type="ECO:0000259" key="1">
    <source>
        <dbReference type="Pfam" id="PF20254"/>
    </source>
</evidence>
<dbReference type="AlphaFoldDB" id="A0A6J7BN82"/>
<reference evidence="2" key="1">
    <citation type="submission" date="2020-05" db="EMBL/GenBank/DDBJ databases">
        <authorList>
            <person name="Chiriac C."/>
            <person name="Salcher M."/>
            <person name="Ghai R."/>
            <person name="Kavagutti S V."/>
        </authorList>
    </citation>
    <scope>NUCLEOTIDE SEQUENCE</scope>
</reference>
<proteinExistence type="predicted"/>
<dbReference type="InterPro" id="IPR046540">
    <property type="entry name" value="DMFA2_C"/>
</dbReference>
<feature type="domain" description="N,N-dimethylformamidase beta subunit-like C-terminal" evidence="1">
    <location>
        <begin position="134"/>
        <end position="485"/>
    </location>
</feature>
<accession>A0A6J7BN82</accession>
<evidence type="ECO:0000313" key="2">
    <source>
        <dbReference type="EMBL" id="CAB4845578.1"/>
    </source>
</evidence>
<dbReference type="Pfam" id="PF20254">
    <property type="entry name" value="DMFA2_C"/>
    <property type="match status" value="1"/>
</dbReference>